<evidence type="ECO:0000313" key="9">
    <source>
        <dbReference type="EMBL" id="CEN46694.1"/>
    </source>
</evidence>
<keyword evidence="5 6" id="KW-0472">Membrane</keyword>
<keyword evidence="2" id="KW-1003">Cell membrane</keyword>
<dbReference type="AlphaFoldDB" id="A0A0B7I7S2"/>
<feature type="transmembrane region" description="Helical" evidence="6">
    <location>
        <begin position="385"/>
        <end position="409"/>
    </location>
</feature>
<evidence type="ECO:0000256" key="4">
    <source>
        <dbReference type="ARBA" id="ARBA00022989"/>
    </source>
</evidence>
<sequence length="679" mass="77468">MKFTNLAILTILIGIVIGIAIPKGDFLSLQTSSISIAIAIFILGVHLFLSLQKSIFSKGFVFTTFLTSIAVGIFVSILHDPTTKSTHYTNVLKKQTPYLLKAKIIEQTSKSNFGTTYKADLLSADHQPTSGSILCFFPENAIQNTDFQRNDVIIFASKLNDIPTPKNPYQFDYKQYMERQDVFGLANVSNYTLISGEKSSFSIISVAENIRRNSETILETYFSKETTSLLKTLLLGNRSDLDEEVYQNYINAGAVHILAISGLHVGIITIILLYLLKKIPDKKHWKSIRFGILLVSLWSFAFIAGLSPSVLRAVTMFSFMGVASLLNRRRGRFDSLMLSMLFLLLIRPNFLYEVGFQLSYASVFSILVFYPRMERWWQPKNKIVSYFWGLLLIGFAAQIIVLPISLYYFRQFPTLFFISNLLIVPLLAPILIFGILSLICGFLNVVPLFLVSITEFLINCINTFAGLIANQEDFVIKHIYFDNKILITSVLVLITVIYLVNKVQYKRIMLFLISVIIFQGVLFYGKYQSETTEEFIVFQKYKQNIFLKRKGNKITVYQPDTTQKFRLIENYQKAKGINDVKTKEIPSITDFQHKNILFVDSLGIYPKDLGLVIDNLILMDAPKVNFERMLLEIKPKNVISNGTNPTYLLKKWRKTCEKQNIPFYATSEEGAFVLNSYGK</sequence>
<accession>A0A0B7I7S2</accession>
<evidence type="ECO:0000256" key="3">
    <source>
        <dbReference type="ARBA" id="ARBA00022692"/>
    </source>
</evidence>
<feature type="domain" description="ComEC/Rec2-related protein" evidence="7">
    <location>
        <begin position="233"/>
        <end position="498"/>
    </location>
</feature>
<evidence type="ECO:0000256" key="5">
    <source>
        <dbReference type="ARBA" id="ARBA00023136"/>
    </source>
</evidence>
<evidence type="ECO:0000259" key="7">
    <source>
        <dbReference type="Pfam" id="PF03772"/>
    </source>
</evidence>
<evidence type="ECO:0000256" key="6">
    <source>
        <dbReference type="SAM" id="Phobius"/>
    </source>
</evidence>
<feature type="transmembrane region" description="Helical" evidence="6">
    <location>
        <begin position="288"/>
        <end position="304"/>
    </location>
</feature>
<feature type="transmembrane region" description="Helical" evidence="6">
    <location>
        <begin position="254"/>
        <end position="276"/>
    </location>
</feature>
<proteinExistence type="predicted"/>
<keyword evidence="4 6" id="KW-1133">Transmembrane helix</keyword>
<feature type="transmembrane region" description="Helical" evidence="6">
    <location>
        <begin position="415"/>
        <end position="438"/>
    </location>
</feature>
<protein>
    <submittedName>
        <fullName evidence="9">ComEC/Rec2-like protein</fullName>
    </submittedName>
</protein>
<keyword evidence="3 6" id="KW-0812">Transmembrane</keyword>
<dbReference type="InterPro" id="IPR052159">
    <property type="entry name" value="Competence_DNA_uptake"/>
</dbReference>
<evidence type="ECO:0000256" key="2">
    <source>
        <dbReference type="ARBA" id="ARBA00022475"/>
    </source>
</evidence>
<dbReference type="InterPro" id="IPR025405">
    <property type="entry name" value="DUF4131"/>
</dbReference>
<dbReference type="RefSeq" id="WP_042344422.1">
    <property type="nucleotide sequence ID" value="NZ_CDOI01000148.1"/>
</dbReference>
<dbReference type="PANTHER" id="PTHR30619:SF1">
    <property type="entry name" value="RECOMBINATION PROTEIN 2"/>
    <property type="match status" value="1"/>
</dbReference>
<feature type="transmembrane region" description="Helical" evidence="6">
    <location>
        <begin position="60"/>
        <end position="79"/>
    </location>
</feature>
<dbReference type="InterPro" id="IPR004477">
    <property type="entry name" value="ComEC_N"/>
</dbReference>
<comment type="subcellular location">
    <subcellularLocation>
        <location evidence="1">Cell membrane</location>
        <topology evidence="1">Multi-pass membrane protein</topology>
    </subcellularLocation>
</comment>
<dbReference type="Pfam" id="PF13567">
    <property type="entry name" value="DUF4131"/>
    <property type="match status" value="1"/>
</dbReference>
<evidence type="ECO:0000256" key="1">
    <source>
        <dbReference type="ARBA" id="ARBA00004651"/>
    </source>
</evidence>
<feature type="transmembrane region" description="Helical" evidence="6">
    <location>
        <begin position="32"/>
        <end position="51"/>
    </location>
</feature>
<dbReference type="Pfam" id="PF03772">
    <property type="entry name" value="Competence"/>
    <property type="match status" value="1"/>
</dbReference>
<reference evidence="9 10" key="1">
    <citation type="submission" date="2015-01" db="EMBL/GenBank/DDBJ databases">
        <authorList>
            <person name="Xiang T."/>
            <person name="Song Y."/>
            <person name="Huang L."/>
            <person name="Wang B."/>
            <person name="Wu P."/>
        </authorList>
    </citation>
    <scope>NUCLEOTIDE SEQUENCE [LARGE SCALE GENOMIC DNA]</scope>
    <source>
        <strain evidence="9 10">CcD38</strain>
    </source>
</reference>
<dbReference type="PANTHER" id="PTHR30619">
    <property type="entry name" value="DNA INTERNALIZATION/COMPETENCE PROTEIN COMEC/REC2"/>
    <property type="match status" value="1"/>
</dbReference>
<organism evidence="9 10">
    <name type="scientific">Capnocytophaga canis</name>
    <dbReference type="NCBI Taxonomy" id="1848903"/>
    <lineage>
        <taxon>Bacteria</taxon>
        <taxon>Pseudomonadati</taxon>
        <taxon>Bacteroidota</taxon>
        <taxon>Flavobacteriia</taxon>
        <taxon>Flavobacteriales</taxon>
        <taxon>Flavobacteriaceae</taxon>
        <taxon>Capnocytophaga</taxon>
    </lineage>
</organism>
<evidence type="ECO:0000313" key="10">
    <source>
        <dbReference type="Proteomes" id="UP000045051"/>
    </source>
</evidence>
<feature type="domain" description="DUF4131" evidence="8">
    <location>
        <begin position="36"/>
        <end position="189"/>
    </location>
</feature>
<feature type="transmembrane region" description="Helical" evidence="6">
    <location>
        <begin position="485"/>
        <end position="501"/>
    </location>
</feature>
<gene>
    <name evidence="9" type="ORF">CCAND38_370059</name>
</gene>
<feature type="transmembrane region" description="Helical" evidence="6">
    <location>
        <begin position="508"/>
        <end position="525"/>
    </location>
</feature>
<dbReference type="NCBIfam" id="TIGR00360">
    <property type="entry name" value="ComEC_N-term"/>
    <property type="match status" value="1"/>
</dbReference>
<dbReference type="EMBL" id="CDOI01000148">
    <property type="protein sequence ID" value="CEN46694.1"/>
    <property type="molecule type" value="Genomic_DNA"/>
</dbReference>
<feature type="transmembrane region" description="Helical" evidence="6">
    <location>
        <begin position="445"/>
        <end position="465"/>
    </location>
</feature>
<dbReference type="Proteomes" id="UP000045051">
    <property type="component" value="Unassembled WGS sequence"/>
</dbReference>
<feature type="transmembrane region" description="Helical" evidence="6">
    <location>
        <begin position="356"/>
        <end position="373"/>
    </location>
</feature>
<dbReference type="GO" id="GO:0005886">
    <property type="term" value="C:plasma membrane"/>
    <property type="evidence" value="ECO:0007669"/>
    <property type="project" value="UniProtKB-SubCell"/>
</dbReference>
<name>A0A0B7I7S2_9FLAO</name>
<evidence type="ECO:0000259" key="8">
    <source>
        <dbReference type="Pfam" id="PF13567"/>
    </source>
</evidence>
<keyword evidence="10" id="KW-1185">Reference proteome</keyword>